<dbReference type="OrthoDB" id="9799024at2"/>
<dbReference type="Pfam" id="PF04909">
    <property type="entry name" value="Amidohydro_2"/>
    <property type="match status" value="1"/>
</dbReference>
<accession>A0A494TDP0</accession>
<evidence type="ECO:0000259" key="2">
    <source>
        <dbReference type="Pfam" id="PF04909"/>
    </source>
</evidence>
<dbReference type="InterPro" id="IPR032465">
    <property type="entry name" value="ACMSD"/>
</dbReference>
<dbReference type="EMBL" id="CP032828">
    <property type="protein sequence ID" value="AYJ85392.1"/>
    <property type="molecule type" value="Genomic_DNA"/>
</dbReference>
<keyword evidence="3" id="KW-0614">Plasmid</keyword>
<dbReference type="GO" id="GO:0019748">
    <property type="term" value="P:secondary metabolic process"/>
    <property type="evidence" value="ECO:0007669"/>
    <property type="project" value="TreeGrafter"/>
</dbReference>
<evidence type="ECO:0000256" key="1">
    <source>
        <dbReference type="ARBA" id="ARBA00023239"/>
    </source>
</evidence>
<feature type="domain" description="Amidohydrolase-related" evidence="2">
    <location>
        <begin position="72"/>
        <end position="355"/>
    </location>
</feature>
<evidence type="ECO:0000313" key="3">
    <source>
        <dbReference type="EMBL" id="AYJ85392.1"/>
    </source>
</evidence>
<keyword evidence="1" id="KW-0456">Lyase</keyword>
<dbReference type="KEGG" id="spha:D3Y57_05210"/>
<keyword evidence="4" id="KW-1185">Reference proteome</keyword>
<keyword evidence="3" id="KW-0378">Hydrolase</keyword>
<dbReference type="Proteomes" id="UP000276254">
    <property type="component" value="Plasmid unnamed1"/>
</dbReference>
<dbReference type="InterPro" id="IPR032466">
    <property type="entry name" value="Metal_Hydrolase"/>
</dbReference>
<dbReference type="InterPro" id="IPR006680">
    <property type="entry name" value="Amidohydro-rel"/>
</dbReference>
<gene>
    <name evidence="3" type="ORF">D3Y57_05210</name>
</gene>
<dbReference type="Gene3D" id="3.20.20.140">
    <property type="entry name" value="Metal-dependent hydrolases"/>
    <property type="match status" value="1"/>
</dbReference>
<proteinExistence type="predicted"/>
<dbReference type="GO" id="GO:0016787">
    <property type="term" value="F:hydrolase activity"/>
    <property type="evidence" value="ECO:0007669"/>
    <property type="project" value="UniProtKB-KW"/>
</dbReference>
<dbReference type="PANTHER" id="PTHR21240">
    <property type="entry name" value="2-AMINO-3-CARBOXYLMUCONATE-6-SEMIALDEHYDE DECARBOXYLASE"/>
    <property type="match status" value="1"/>
</dbReference>
<dbReference type="GO" id="GO:0005737">
    <property type="term" value="C:cytoplasm"/>
    <property type="evidence" value="ECO:0007669"/>
    <property type="project" value="TreeGrafter"/>
</dbReference>
<sequence length="369" mass="40735">MKPFIFSADSHVREPNSLFLDGLPASLKRHAVRVVKEEDTMITRTDDKVIFRLRLAKNPDFGGTTRLGIHNLEGRLVDMEKDGIDAEIAFPSLGLWLYAIDDAEAELAQCEIYNNWNNEYFSGRLDTFVRCGVLPVRDLNGTLVELKRIAKLGFTAAMLPSITPVGIPKYNDVAWDPVFNLAGELGIVLVLHTGTGAETVIGERGPGAAVINYSTQMSDGITAIMYMVAGGLLDRNPKAKVAVIECGASWLAAIAERMDEVYIAHDIFVRPKLSMMPSEIIRRQVTCSFQHDRACIISRAVTGTQSIMFASDYPHAEGTFPHTQDVIGKLFEGIDITDDEKLDILGRNAARLFKFEHPLMVVPAERVAA</sequence>
<organism evidence="3 4">
    <name type="scientific">Sphingomonas paeninsulae</name>
    <dbReference type="NCBI Taxonomy" id="2319844"/>
    <lineage>
        <taxon>Bacteria</taxon>
        <taxon>Pseudomonadati</taxon>
        <taxon>Pseudomonadota</taxon>
        <taxon>Alphaproteobacteria</taxon>
        <taxon>Sphingomonadales</taxon>
        <taxon>Sphingomonadaceae</taxon>
        <taxon>Sphingomonas</taxon>
    </lineage>
</organism>
<name>A0A494TDP0_SPHPE</name>
<reference evidence="3 4" key="1">
    <citation type="submission" date="2018-09" db="EMBL/GenBank/DDBJ databases">
        <title>Sphingomonas peninsula sp. nov., isolated from fildes peninsula, Antarctic soil.</title>
        <authorList>
            <person name="Yingchao G."/>
        </authorList>
    </citation>
    <scope>NUCLEOTIDE SEQUENCE [LARGE SCALE GENOMIC DNA]</scope>
    <source>
        <strain evidence="3 4">YZ-8</strain>
        <plasmid evidence="3 4">unnamed1</plasmid>
    </source>
</reference>
<geneLocation type="plasmid" evidence="3">
    <name>unnamed1</name>
</geneLocation>
<evidence type="ECO:0000313" key="4">
    <source>
        <dbReference type="Proteomes" id="UP000276254"/>
    </source>
</evidence>
<dbReference type="RefSeq" id="WP_121151950.1">
    <property type="nucleotide sequence ID" value="NZ_CP032828.1"/>
</dbReference>
<dbReference type="GO" id="GO:0016831">
    <property type="term" value="F:carboxy-lyase activity"/>
    <property type="evidence" value="ECO:0007669"/>
    <property type="project" value="InterPro"/>
</dbReference>
<protein>
    <submittedName>
        <fullName evidence="3">Amidohydrolase</fullName>
    </submittedName>
</protein>
<dbReference type="AlphaFoldDB" id="A0A494TDP0"/>
<dbReference type="PANTHER" id="PTHR21240:SF28">
    <property type="entry name" value="ISO-OROTATE DECARBOXYLASE (EUROFUNG)"/>
    <property type="match status" value="1"/>
</dbReference>
<dbReference type="SUPFAM" id="SSF51556">
    <property type="entry name" value="Metallo-dependent hydrolases"/>
    <property type="match status" value="1"/>
</dbReference>